<accession>A0AAV3XNW2</accession>
<evidence type="ECO:0000313" key="2">
    <source>
        <dbReference type="Proteomes" id="UP001050975"/>
    </source>
</evidence>
<protein>
    <submittedName>
        <fullName evidence="1">Pentapeptide repeat-containing protein</fullName>
    </submittedName>
</protein>
<dbReference type="RefSeq" id="WP_226592535.1">
    <property type="nucleotide sequence ID" value="NZ_BLAY01000234.1"/>
</dbReference>
<evidence type="ECO:0000313" key="1">
    <source>
        <dbReference type="EMBL" id="GET43580.1"/>
    </source>
</evidence>
<dbReference type="AlphaFoldDB" id="A0AAV3XNW2"/>
<sequence>MEDSSTNVKVHGGSFISRSSVKGDVTSTVRDISVSIEKLPGSSDPEQPGIKEILEKLKTAIETEPDLDEKNKIKALKQVEEIAKAAQSSNDGEEKEKADNAITMLKGIFSGLQTGATLLEAWNNILPLLSKLFGIG</sequence>
<dbReference type="EMBL" id="BLAY01000234">
    <property type="protein sequence ID" value="GET43580.1"/>
    <property type="molecule type" value="Genomic_DNA"/>
</dbReference>
<gene>
    <name evidence="1" type="ORF">MiSe_84050</name>
</gene>
<keyword evidence="2" id="KW-1185">Reference proteome</keyword>
<name>A0AAV3XNW2_9CYAN</name>
<organism evidence="1 2">
    <name type="scientific">Microseira wollei NIES-4236</name>
    <dbReference type="NCBI Taxonomy" id="2530354"/>
    <lineage>
        <taxon>Bacteria</taxon>
        <taxon>Bacillati</taxon>
        <taxon>Cyanobacteriota</taxon>
        <taxon>Cyanophyceae</taxon>
        <taxon>Oscillatoriophycideae</taxon>
        <taxon>Aerosakkonematales</taxon>
        <taxon>Aerosakkonemataceae</taxon>
        <taxon>Microseira</taxon>
    </lineage>
</organism>
<comment type="caution">
    <text evidence="1">The sequence shown here is derived from an EMBL/GenBank/DDBJ whole genome shotgun (WGS) entry which is preliminary data.</text>
</comment>
<reference evidence="1" key="1">
    <citation type="submission" date="2019-10" db="EMBL/GenBank/DDBJ databases">
        <title>Draft genome sequece of Microseira wollei NIES-4236.</title>
        <authorList>
            <person name="Yamaguchi H."/>
            <person name="Suzuki S."/>
            <person name="Kawachi M."/>
        </authorList>
    </citation>
    <scope>NUCLEOTIDE SEQUENCE</scope>
    <source>
        <strain evidence="1">NIES-4236</strain>
    </source>
</reference>
<dbReference type="Proteomes" id="UP001050975">
    <property type="component" value="Unassembled WGS sequence"/>
</dbReference>
<proteinExistence type="predicted"/>